<evidence type="ECO:0000256" key="14">
    <source>
        <dbReference type="ARBA" id="ARBA00051280"/>
    </source>
</evidence>
<evidence type="ECO:0000256" key="17">
    <source>
        <dbReference type="RuleBase" id="RU004328"/>
    </source>
</evidence>
<evidence type="ECO:0000256" key="3">
    <source>
        <dbReference type="ARBA" id="ARBA00004613"/>
    </source>
</evidence>
<dbReference type="InterPro" id="IPR033130">
    <property type="entry name" value="RNase_T2_His_AS_2"/>
</dbReference>
<keyword evidence="10" id="KW-1015">Disulfide bond</keyword>
<dbReference type="GO" id="GO:0005576">
    <property type="term" value="C:extracellular region"/>
    <property type="evidence" value="ECO:0007669"/>
    <property type="project" value="UniProtKB-SubCell"/>
</dbReference>
<protein>
    <submittedName>
        <fullName evidence="19">Uncharacterized protein</fullName>
    </submittedName>
</protein>
<sequence>MNFFVIIATLFNCLQFTHQINHDFDLLIFTQSWPATVCKEWKKMNPRHKCTMPHKNDAWSVHGIWPTKLGTIGPANCNRTWLFDPEKIRPIEDKLLEEWTNIFNGTSNYALWAHEWTKHGTCAAQLESLNSELKYFSIGLDWLEKYSMASILSGASIIPSNTDDYHITDINNAVKKTLNIDPAIECRKMDGESYMSEIRICFTKELKLCDCDGVLARRYIGTDSIITNCDGNKNIIYPHYKENSLYIQLYKLVTWLQWFTL</sequence>
<keyword evidence="9" id="KW-0256">Endoplasmic reticulum</keyword>
<evidence type="ECO:0000256" key="9">
    <source>
        <dbReference type="ARBA" id="ARBA00022824"/>
    </source>
</evidence>
<proteinExistence type="inferred from homology"/>
<name>A0A9P0SH64_PIEBR</name>
<dbReference type="InterPro" id="IPR033697">
    <property type="entry name" value="Ribonuclease_T2_eukaryotic"/>
</dbReference>
<evidence type="ECO:0000256" key="5">
    <source>
        <dbReference type="ARBA" id="ARBA00022525"/>
    </source>
</evidence>
<keyword evidence="6" id="KW-0540">Nuclease</keyword>
<evidence type="ECO:0000313" key="20">
    <source>
        <dbReference type="Proteomes" id="UP001152562"/>
    </source>
</evidence>
<reference evidence="19" key="1">
    <citation type="submission" date="2022-05" db="EMBL/GenBank/DDBJ databases">
        <authorList>
            <person name="Okamura Y."/>
        </authorList>
    </citation>
    <scope>NUCLEOTIDE SEQUENCE</scope>
</reference>
<comment type="catalytic activity">
    <reaction evidence="15">
        <text>an adenylyl-uridine-RNA = a 3'-end 2',3'-cyclophospho-AMP-RNA + a 5'-end dephospho-uridine-RNA</text>
        <dbReference type="Rhea" id="RHEA:81383"/>
        <dbReference type="Rhea" id="RHEA-COMP:17356"/>
        <dbReference type="Rhea" id="RHEA-COMP:19675"/>
        <dbReference type="Rhea" id="RHEA-COMP:19676"/>
        <dbReference type="ChEBI" id="CHEBI:173224"/>
        <dbReference type="ChEBI" id="CHEBI:231879"/>
        <dbReference type="ChEBI" id="CHEBI:231881"/>
    </reaction>
    <physiologicalReaction direction="left-to-right" evidence="15">
        <dbReference type="Rhea" id="RHEA:81384"/>
    </physiologicalReaction>
</comment>
<gene>
    <name evidence="19" type="ORF">PIBRA_LOCUS591</name>
</gene>
<evidence type="ECO:0000256" key="18">
    <source>
        <dbReference type="SAM" id="SignalP"/>
    </source>
</evidence>
<dbReference type="GO" id="GO:0033897">
    <property type="term" value="F:ribonuclease T2 activity"/>
    <property type="evidence" value="ECO:0007669"/>
    <property type="project" value="InterPro"/>
</dbReference>
<dbReference type="GO" id="GO:0016787">
    <property type="term" value="F:hydrolase activity"/>
    <property type="evidence" value="ECO:0007669"/>
    <property type="project" value="UniProtKB-KW"/>
</dbReference>
<dbReference type="FunFam" id="3.90.730.10:FF:000001">
    <property type="entry name" value="Ribonuclease T2"/>
    <property type="match status" value="1"/>
</dbReference>
<organism evidence="19 20">
    <name type="scientific">Pieris brassicae</name>
    <name type="common">White butterfly</name>
    <name type="synonym">Large white butterfly</name>
    <dbReference type="NCBI Taxonomy" id="7116"/>
    <lineage>
        <taxon>Eukaryota</taxon>
        <taxon>Metazoa</taxon>
        <taxon>Ecdysozoa</taxon>
        <taxon>Arthropoda</taxon>
        <taxon>Hexapoda</taxon>
        <taxon>Insecta</taxon>
        <taxon>Pterygota</taxon>
        <taxon>Neoptera</taxon>
        <taxon>Endopterygota</taxon>
        <taxon>Lepidoptera</taxon>
        <taxon>Glossata</taxon>
        <taxon>Ditrysia</taxon>
        <taxon>Papilionoidea</taxon>
        <taxon>Pieridae</taxon>
        <taxon>Pierinae</taxon>
        <taxon>Pieris</taxon>
    </lineage>
</organism>
<keyword evidence="18" id="KW-0732">Signal</keyword>
<dbReference type="AlphaFoldDB" id="A0A9P0SH64"/>
<feature type="signal peptide" evidence="18">
    <location>
        <begin position="1"/>
        <end position="19"/>
    </location>
</feature>
<feature type="active site" evidence="16">
    <location>
        <position position="119"/>
    </location>
</feature>
<evidence type="ECO:0000256" key="12">
    <source>
        <dbReference type="ARBA" id="ARBA00023228"/>
    </source>
</evidence>
<evidence type="ECO:0000256" key="2">
    <source>
        <dbReference type="ARBA" id="ARBA00004371"/>
    </source>
</evidence>
<evidence type="ECO:0000313" key="19">
    <source>
        <dbReference type="EMBL" id="CAH3874044.1"/>
    </source>
</evidence>
<feature type="active site" evidence="16">
    <location>
        <position position="115"/>
    </location>
</feature>
<evidence type="ECO:0000256" key="6">
    <source>
        <dbReference type="ARBA" id="ARBA00022722"/>
    </source>
</evidence>
<dbReference type="GO" id="GO:0005764">
    <property type="term" value="C:lysosome"/>
    <property type="evidence" value="ECO:0007669"/>
    <property type="project" value="UniProtKB-SubCell"/>
</dbReference>
<feature type="active site" evidence="16">
    <location>
        <position position="62"/>
    </location>
</feature>
<evidence type="ECO:0000256" key="15">
    <source>
        <dbReference type="ARBA" id="ARBA00052670"/>
    </source>
</evidence>
<dbReference type="PANTHER" id="PTHR11240:SF22">
    <property type="entry name" value="RIBONUCLEASE T2"/>
    <property type="match status" value="1"/>
</dbReference>
<keyword evidence="13" id="KW-0456">Lyase</keyword>
<evidence type="ECO:0000256" key="11">
    <source>
        <dbReference type="ARBA" id="ARBA00023180"/>
    </source>
</evidence>
<evidence type="ECO:0000256" key="1">
    <source>
        <dbReference type="ARBA" id="ARBA00004319"/>
    </source>
</evidence>
<dbReference type="Gene3D" id="3.90.730.10">
    <property type="entry name" value="Ribonuclease T2-like"/>
    <property type="match status" value="1"/>
</dbReference>
<comment type="subcellular location">
    <subcellularLocation>
        <location evidence="1">Endoplasmic reticulum lumen</location>
    </subcellularLocation>
    <subcellularLocation>
        <location evidence="2">Lysosome</location>
    </subcellularLocation>
    <subcellularLocation>
        <location evidence="3">Secreted</location>
    </subcellularLocation>
</comment>
<evidence type="ECO:0000256" key="10">
    <source>
        <dbReference type="ARBA" id="ARBA00023157"/>
    </source>
</evidence>
<dbReference type="GO" id="GO:0003723">
    <property type="term" value="F:RNA binding"/>
    <property type="evidence" value="ECO:0007669"/>
    <property type="project" value="InterPro"/>
</dbReference>
<dbReference type="GO" id="GO:0006401">
    <property type="term" value="P:RNA catabolic process"/>
    <property type="evidence" value="ECO:0007669"/>
    <property type="project" value="TreeGrafter"/>
</dbReference>
<dbReference type="CDD" id="cd01061">
    <property type="entry name" value="RNase_T2_euk"/>
    <property type="match status" value="1"/>
</dbReference>
<comment type="catalytic activity">
    <reaction evidence="14">
        <text>a guanylyl-uridine-RNA = a 3'-end 2',3'-cyclophospho-GMP-RNA + a 5'-end dephospho-uridine-RNA</text>
        <dbReference type="Rhea" id="RHEA:81323"/>
        <dbReference type="Rhea" id="RHEA-COMP:17356"/>
        <dbReference type="Rhea" id="RHEA-COMP:19658"/>
        <dbReference type="Rhea" id="RHEA-COMP:19659"/>
        <dbReference type="ChEBI" id="CHEBI:173224"/>
        <dbReference type="ChEBI" id="CHEBI:231849"/>
        <dbReference type="ChEBI" id="CHEBI:231850"/>
    </reaction>
</comment>
<accession>A0A9P0SH64</accession>
<keyword evidence="5" id="KW-0964">Secreted</keyword>
<dbReference type="PANTHER" id="PTHR11240">
    <property type="entry name" value="RIBONUCLEASE T2"/>
    <property type="match status" value="1"/>
</dbReference>
<dbReference type="InterPro" id="IPR036430">
    <property type="entry name" value="RNase_T2-like_sf"/>
</dbReference>
<dbReference type="EMBL" id="CALOZG010000001">
    <property type="protein sequence ID" value="CAH3874044.1"/>
    <property type="molecule type" value="Genomic_DNA"/>
</dbReference>
<dbReference type="SUPFAM" id="SSF55895">
    <property type="entry name" value="Ribonuclease Rh-like"/>
    <property type="match status" value="1"/>
</dbReference>
<keyword evidence="7" id="KW-0255">Endonuclease</keyword>
<keyword evidence="11" id="KW-0325">Glycoprotein</keyword>
<evidence type="ECO:0000256" key="7">
    <source>
        <dbReference type="ARBA" id="ARBA00022759"/>
    </source>
</evidence>
<evidence type="ECO:0000256" key="8">
    <source>
        <dbReference type="ARBA" id="ARBA00022801"/>
    </source>
</evidence>
<dbReference type="Proteomes" id="UP001152562">
    <property type="component" value="Unassembled WGS sequence"/>
</dbReference>
<dbReference type="GO" id="GO:0005788">
    <property type="term" value="C:endoplasmic reticulum lumen"/>
    <property type="evidence" value="ECO:0007669"/>
    <property type="project" value="UniProtKB-SubCell"/>
</dbReference>
<dbReference type="Pfam" id="PF00445">
    <property type="entry name" value="Ribonuclease_T2"/>
    <property type="match status" value="1"/>
</dbReference>
<keyword evidence="12" id="KW-0458">Lysosome</keyword>
<comment type="similarity">
    <text evidence="4 17">Belongs to the RNase T2 family.</text>
</comment>
<dbReference type="PROSITE" id="PS00531">
    <property type="entry name" value="RNASE_T2_2"/>
    <property type="match status" value="1"/>
</dbReference>
<evidence type="ECO:0000256" key="4">
    <source>
        <dbReference type="ARBA" id="ARBA00007469"/>
    </source>
</evidence>
<keyword evidence="8" id="KW-0378">Hydrolase</keyword>
<dbReference type="InterPro" id="IPR001568">
    <property type="entry name" value="RNase_T2-like"/>
</dbReference>
<evidence type="ECO:0000256" key="16">
    <source>
        <dbReference type="PIRSR" id="PIRSR633697-1"/>
    </source>
</evidence>
<keyword evidence="20" id="KW-1185">Reference proteome</keyword>
<feature type="chain" id="PRO_5040354449" evidence="18">
    <location>
        <begin position="20"/>
        <end position="261"/>
    </location>
</feature>
<comment type="caution">
    <text evidence="19">The sequence shown here is derived from an EMBL/GenBank/DDBJ whole genome shotgun (WGS) entry which is preliminary data.</text>
</comment>
<evidence type="ECO:0000256" key="13">
    <source>
        <dbReference type="ARBA" id="ARBA00023239"/>
    </source>
</evidence>